<organism evidence="2 3">
    <name type="scientific">Phytophthora boehmeriae</name>
    <dbReference type="NCBI Taxonomy" id="109152"/>
    <lineage>
        <taxon>Eukaryota</taxon>
        <taxon>Sar</taxon>
        <taxon>Stramenopiles</taxon>
        <taxon>Oomycota</taxon>
        <taxon>Peronosporomycetes</taxon>
        <taxon>Peronosporales</taxon>
        <taxon>Peronosporaceae</taxon>
        <taxon>Phytophthora</taxon>
    </lineage>
</organism>
<dbReference type="PROSITE" id="PS50020">
    <property type="entry name" value="WW_DOMAIN_2"/>
    <property type="match status" value="2"/>
</dbReference>
<keyword evidence="3" id="KW-1185">Reference proteome</keyword>
<name>A0A8T1X554_9STRA</name>
<protein>
    <recommendedName>
        <fullName evidence="1">WW domain-containing protein</fullName>
    </recommendedName>
</protein>
<dbReference type="AlphaFoldDB" id="A0A8T1X554"/>
<evidence type="ECO:0000313" key="2">
    <source>
        <dbReference type="EMBL" id="KAG7401197.1"/>
    </source>
</evidence>
<gene>
    <name evidence="2" type="ORF">PHYBOEH_002381</name>
</gene>
<dbReference type="EMBL" id="JAGDFL010000016">
    <property type="protein sequence ID" value="KAG7401197.1"/>
    <property type="molecule type" value="Genomic_DNA"/>
</dbReference>
<evidence type="ECO:0000313" key="3">
    <source>
        <dbReference type="Proteomes" id="UP000693981"/>
    </source>
</evidence>
<dbReference type="InterPro" id="IPR001202">
    <property type="entry name" value="WW_dom"/>
</dbReference>
<accession>A0A8T1X554</accession>
<proteinExistence type="predicted"/>
<evidence type="ECO:0000259" key="1">
    <source>
        <dbReference type="PROSITE" id="PS50020"/>
    </source>
</evidence>
<feature type="domain" description="WW" evidence="1">
    <location>
        <begin position="116"/>
        <end position="148"/>
    </location>
</feature>
<feature type="domain" description="WW" evidence="1">
    <location>
        <begin position="84"/>
        <end position="112"/>
    </location>
</feature>
<reference evidence="2" key="1">
    <citation type="submission" date="2021-02" db="EMBL/GenBank/DDBJ databases">
        <authorList>
            <person name="Palmer J.M."/>
        </authorList>
    </citation>
    <scope>NUCLEOTIDE SEQUENCE</scope>
    <source>
        <strain evidence="2">SCRP23</strain>
    </source>
</reference>
<sequence length="148" mass="16166">MGWLEAAITEKDWSKVDAIVQQIFIREQSQVVMERNSKISSEESAAYLAMAIGGVAKKNEAGINSAESCTSAIQSNANLAVSVWIECRDENSGVTYYFNQSTGETSWANPSALSSTTDASHWQVAYDNDGKAYYYNPETGEAAWSDPT</sequence>
<dbReference type="SMART" id="SM00456">
    <property type="entry name" value="WW"/>
    <property type="match status" value="2"/>
</dbReference>
<dbReference type="PROSITE" id="PS01159">
    <property type="entry name" value="WW_DOMAIN_1"/>
    <property type="match status" value="1"/>
</dbReference>
<dbReference type="CDD" id="cd00201">
    <property type="entry name" value="WW"/>
    <property type="match status" value="2"/>
</dbReference>
<dbReference type="Pfam" id="PF00397">
    <property type="entry name" value="WW"/>
    <property type="match status" value="2"/>
</dbReference>
<dbReference type="Proteomes" id="UP000693981">
    <property type="component" value="Unassembled WGS sequence"/>
</dbReference>
<comment type="caution">
    <text evidence="2">The sequence shown here is derived from an EMBL/GenBank/DDBJ whole genome shotgun (WGS) entry which is preliminary data.</text>
</comment>
<dbReference type="OrthoDB" id="423607at2759"/>